<feature type="transmembrane region" description="Helical" evidence="6">
    <location>
        <begin position="76"/>
        <end position="97"/>
    </location>
</feature>
<dbReference type="InterPro" id="IPR036259">
    <property type="entry name" value="MFS_trans_sf"/>
</dbReference>
<dbReference type="AlphaFoldDB" id="A0A444YNP3"/>
<gene>
    <name evidence="9" type="ORF">Ahy_B06g082649</name>
</gene>
<dbReference type="InterPro" id="IPR010658">
    <property type="entry name" value="Nodulin-like"/>
</dbReference>
<dbReference type="CDD" id="cd17354">
    <property type="entry name" value="MFS_Mch1p_like"/>
    <property type="match status" value="1"/>
</dbReference>
<organism evidence="9 10">
    <name type="scientific">Arachis hypogaea</name>
    <name type="common">Peanut</name>
    <dbReference type="NCBI Taxonomy" id="3818"/>
    <lineage>
        <taxon>Eukaryota</taxon>
        <taxon>Viridiplantae</taxon>
        <taxon>Streptophyta</taxon>
        <taxon>Embryophyta</taxon>
        <taxon>Tracheophyta</taxon>
        <taxon>Spermatophyta</taxon>
        <taxon>Magnoliopsida</taxon>
        <taxon>eudicotyledons</taxon>
        <taxon>Gunneridae</taxon>
        <taxon>Pentapetalae</taxon>
        <taxon>rosids</taxon>
        <taxon>fabids</taxon>
        <taxon>Fabales</taxon>
        <taxon>Fabaceae</taxon>
        <taxon>Papilionoideae</taxon>
        <taxon>50 kb inversion clade</taxon>
        <taxon>dalbergioids sensu lato</taxon>
        <taxon>Dalbergieae</taxon>
        <taxon>Pterocarpus clade</taxon>
        <taxon>Arachis</taxon>
    </lineage>
</organism>
<feature type="domain" description="NFD4 C-terminal" evidence="8">
    <location>
        <begin position="326"/>
        <end position="541"/>
    </location>
</feature>
<feature type="transmembrane region" description="Helical" evidence="6">
    <location>
        <begin position="425"/>
        <end position="447"/>
    </location>
</feature>
<evidence type="ECO:0000256" key="1">
    <source>
        <dbReference type="ARBA" id="ARBA00004141"/>
    </source>
</evidence>
<evidence type="ECO:0000313" key="10">
    <source>
        <dbReference type="Proteomes" id="UP000289738"/>
    </source>
</evidence>
<reference evidence="9 10" key="1">
    <citation type="submission" date="2019-01" db="EMBL/GenBank/DDBJ databases">
        <title>Sequencing of cultivated peanut Arachis hypogaea provides insights into genome evolution and oil improvement.</title>
        <authorList>
            <person name="Chen X."/>
        </authorList>
    </citation>
    <scope>NUCLEOTIDE SEQUENCE [LARGE SCALE GENOMIC DNA]</scope>
    <source>
        <strain evidence="10">cv. Fuhuasheng</strain>
        <tissue evidence="9">Leaves</tissue>
    </source>
</reference>
<sequence length="583" mass="63980">MSFTHQVIKGRWFMVFASLLIMAVAGATYMFGLYSNDIKISLGYDQSTLNMLSFFKDLGANVGVLSGLINEITPTWVVLSIGAIMNLFGYLMIWLSVTNRIPRPQIWQMCLYICIGANSQSFANTGALVTCVKNFPGSRGSILGLLKGYVGLSGAIITQLYHAFYGDDSKSLILLIGWLPAAVSFIFLPTIRILKLDAVQQKKELKVFNNLLYISLGLAAFLMVLIIVQNKLSFTTVEDVVDGLVVVFLLLLPLAIVFREEFNNFRARTTEVQPSSINYKSEETAAVESDPSVSDTDSADSKSASCWSTAFKPPSRGEDYTILQALFSIDMLILFIATTFGVGGTLTAIDNLGQIGNSLGYPKKSTTTFVSLVSIWNYLGRVASGFASEILLKKYRFPRPLMLSLVMLLSCVGHVLIALGVPNSLYLSSVIIGFCFGAQWPLMFAIISEIFGLKYYSTLYNFGAAASPVGSYILNVKVTGSLYDKEALKLLEAKGLKRVDGEDLSCVGVRCYRMAFIIITASTLIGCFVSFILVLRTRKFYRSDIYGKFRRELEAAETEMGTSNKNNGAAVPEEGHSHASLSM</sequence>
<dbReference type="Proteomes" id="UP000289738">
    <property type="component" value="Chromosome B06"/>
</dbReference>
<feature type="region of interest" description="Disordered" evidence="5">
    <location>
        <begin position="560"/>
        <end position="583"/>
    </location>
</feature>
<dbReference type="FunFam" id="1.20.1250.20:FF:000446">
    <property type="entry name" value="Nodulin family protein"/>
    <property type="match status" value="1"/>
</dbReference>
<dbReference type="SUPFAM" id="SSF103473">
    <property type="entry name" value="MFS general substrate transporter"/>
    <property type="match status" value="1"/>
</dbReference>
<feature type="domain" description="Nodulin-like" evidence="7">
    <location>
        <begin position="11"/>
        <end position="258"/>
    </location>
</feature>
<comment type="caution">
    <text evidence="9">The sequence shown here is derived from an EMBL/GenBank/DDBJ whole genome shotgun (WGS) entry which is preliminary data.</text>
</comment>
<feature type="transmembrane region" description="Helical" evidence="6">
    <location>
        <begin position="211"/>
        <end position="228"/>
    </location>
</feature>
<comment type="subcellular location">
    <subcellularLocation>
        <location evidence="1">Membrane</location>
        <topology evidence="1">Multi-pass membrane protein</topology>
    </subcellularLocation>
</comment>
<evidence type="ECO:0000259" key="8">
    <source>
        <dbReference type="Pfam" id="PF23262"/>
    </source>
</evidence>
<feature type="region of interest" description="Disordered" evidence="5">
    <location>
        <begin position="282"/>
        <end position="305"/>
    </location>
</feature>
<dbReference type="EMBL" id="SDMP01000016">
    <property type="protein sequence ID" value="RYR03594.1"/>
    <property type="molecule type" value="Genomic_DNA"/>
</dbReference>
<feature type="transmembrane region" description="Helical" evidence="6">
    <location>
        <begin position="514"/>
        <end position="535"/>
    </location>
</feature>
<dbReference type="Gene3D" id="1.20.1250.20">
    <property type="entry name" value="MFS general substrate transporter like domains"/>
    <property type="match status" value="1"/>
</dbReference>
<dbReference type="PANTHER" id="PTHR21576">
    <property type="entry name" value="UNCHARACTERIZED NODULIN-LIKE PROTEIN"/>
    <property type="match status" value="1"/>
</dbReference>
<evidence type="ECO:0000256" key="2">
    <source>
        <dbReference type="ARBA" id="ARBA00022692"/>
    </source>
</evidence>
<evidence type="ECO:0000313" key="9">
    <source>
        <dbReference type="EMBL" id="RYR03594.1"/>
    </source>
</evidence>
<feature type="compositionally biased region" description="Low complexity" evidence="5">
    <location>
        <begin position="292"/>
        <end position="305"/>
    </location>
</feature>
<evidence type="ECO:0000259" key="7">
    <source>
        <dbReference type="Pfam" id="PF06813"/>
    </source>
</evidence>
<feature type="transmembrane region" description="Helical" evidence="6">
    <location>
        <begin position="171"/>
        <end position="191"/>
    </location>
</feature>
<protein>
    <submittedName>
        <fullName evidence="9">Uncharacterized protein</fullName>
    </submittedName>
</protein>
<evidence type="ECO:0000256" key="6">
    <source>
        <dbReference type="SAM" id="Phobius"/>
    </source>
</evidence>
<keyword evidence="4 6" id="KW-0472">Membrane</keyword>
<keyword evidence="2 6" id="KW-0812">Transmembrane</keyword>
<feature type="transmembrane region" description="Helical" evidence="6">
    <location>
        <begin position="240"/>
        <end position="258"/>
    </location>
</feature>
<dbReference type="PANTHER" id="PTHR21576:SF122">
    <property type="entry name" value="MFS TRANSPORTER"/>
    <property type="match status" value="1"/>
</dbReference>
<feature type="transmembrane region" description="Helical" evidence="6">
    <location>
        <begin position="325"/>
        <end position="349"/>
    </location>
</feature>
<evidence type="ECO:0000256" key="3">
    <source>
        <dbReference type="ARBA" id="ARBA00022989"/>
    </source>
</evidence>
<dbReference type="Pfam" id="PF06813">
    <property type="entry name" value="Nodulin-like"/>
    <property type="match status" value="1"/>
</dbReference>
<keyword evidence="10" id="KW-1185">Reference proteome</keyword>
<name>A0A444YNP3_ARAHY</name>
<proteinExistence type="predicted"/>
<dbReference type="Pfam" id="PF23262">
    <property type="entry name" value="NFD4_C"/>
    <property type="match status" value="1"/>
</dbReference>
<feature type="transmembrane region" description="Helical" evidence="6">
    <location>
        <begin position="142"/>
        <end position="165"/>
    </location>
</feature>
<dbReference type="GO" id="GO:0016020">
    <property type="term" value="C:membrane"/>
    <property type="evidence" value="ECO:0007669"/>
    <property type="project" value="UniProtKB-SubCell"/>
</dbReference>
<evidence type="ECO:0000256" key="4">
    <source>
        <dbReference type="ARBA" id="ARBA00023136"/>
    </source>
</evidence>
<feature type="transmembrane region" description="Helical" evidence="6">
    <location>
        <begin position="401"/>
        <end position="419"/>
    </location>
</feature>
<dbReference type="InterPro" id="IPR056555">
    <property type="entry name" value="NFD4_C"/>
</dbReference>
<keyword evidence="3 6" id="KW-1133">Transmembrane helix</keyword>
<evidence type="ECO:0000256" key="5">
    <source>
        <dbReference type="SAM" id="MobiDB-lite"/>
    </source>
</evidence>
<accession>A0A444YNP3</accession>
<feature type="transmembrane region" description="Helical" evidence="6">
    <location>
        <begin position="12"/>
        <end position="34"/>
    </location>
</feature>